<keyword evidence="2" id="KW-1185">Reference proteome</keyword>
<accession>A0A4Y2W342</accession>
<protein>
    <submittedName>
        <fullName evidence="1">Uncharacterized protein</fullName>
    </submittedName>
</protein>
<name>A0A4Y2W342_ARAVE</name>
<dbReference type="EMBL" id="BGPR01055571">
    <property type="protein sequence ID" value="GBO32123.1"/>
    <property type="molecule type" value="Genomic_DNA"/>
</dbReference>
<proteinExistence type="predicted"/>
<organism evidence="1 2">
    <name type="scientific">Araneus ventricosus</name>
    <name type="common">Orbweaver spider</name>
    <name type="synonym">Epeira ventricosa</name>
    <dbReference type="NCBI Taxonomy" id="182803"/>
    <lineage>
        <taxon>Eukaryota</taxon>
        <taxon>Metazoa</taxon>
        <taxon>Ecdysozoa</taxon>
        <taxon>Arthropoda</taxon>
        <taxon>Chelicerata</taxon>
        <taxon>Arachnida</taxon>
        <taxon>Araneae</taxon>
        <taxon>Araneomorphae</taxon>
        <taxon>Entelegynae</taxon>
        <taxon>Araneoidea</taxon>
        <taxon>Araneidae</taxon>
        <taxon>Araneus</taxon>
    </lineage>
</organism>
<reference evidence="1 2" key="1">
    <citation type="journal article" date="2019" name="Sci. Rep.">
        <title>Orb-weaving spider Araneus ventricosus genome elucidates the spidroin gene catalogue.</title>
        <authorList>
            <person name="Kono N."/>
            <person name="Nakamura H."/>
            <person name="Ohtoshi R."/>
            <person name="Moran D.A.P."/>
            <person name="Shinohara A."/>
            <person name="Yoshida Y."/>
            <person name="Fujiwara M."/>
            <person name="Mori M."/>
            <person name="Tomita M."/>
            <person name="Arakawa K."/>
        </authorList>
    </citation>
    <scope>NUCLEOTIDE SEQUENCE [LARGE SCALE GENOMIC DNA]</scope>
</reference>
<evidence type="ECO:0000313" key="1">
    <source>
        <dbReference type="EMBL" id="GBO32123.1"/>
    </source>
</evidence>
<dbReference type="Proteomes" id="UP000499080">
    <property type="component" value="Unassembled WGS sequence"/>
</dbReference>
<sequence length="86" mass="9441">MTRPRIISKQHCQSGTFDLDYYLPSPSGWILNRSSCATFGQHCPLAGVVRIRESTPCAPAKTVGCSSPRPTVTARRTNWSASDTRT</sequence>
<gene>
    <name evidence="1" type="ORF">AVEN_38302_1</name>
</gene>
<dbReference type="AlphaFoldDB" id="A0A4Y2W342"/>
<evidence type="ECO:0000313" key="2">
    <source>
        <dbReference type="Proteomes" id="UP000499080"/>
    </source>
</evidence>
<comment type="caution">
    <text evidence="1">The sequence shown here is derived from an EMBL/GenBank/DDBJ whole genome shotgun (WGS) entry which is preliminary data.</text>
</comment>